<dbReference type="CDD" id="cd01099">
    <property type="entry name" value="PAN_AP_HGF"/>
    <property type="match status" value="1"/>
</dbReference>
<protein>
    <recommendedName>
        <fullName evidence="3">Apple domain-containing protein</fullName>
    </recommendedName>
</protein>
<evidence type="ECO:0000313" key="4">
    <source>
        <dbReference type="EMBL" id="CAD5214155.1"/>
    </source>
</evidence>
<dbReference type="PANTHER" id="PTHR47327">
    <property type="entry name" value="FI18240P1-RELATED"/>
    <property type="match status" value="1"/>
</dbReference>
<feature type="region of interest" description="Disordered" evidence="1">
    <location>
        <begin position="526"/>
        <end position="552"/>
    </location>
</feature>
<feature type="region of interest" description="Disordered" evidence="1">
    <location>
        <begin position="227"/>
        <end position="350"/>
    </location>
</feature>
<feature type="compositionally biased region" description="Polar residues" evidence="1">
    <location>
        <begin position="326"/>
        <end position="339"/>
    </location>
</feature>
<dbReference type="Gene3D" id="3.50.4.10">
    <property type="entry name" value="Hepatocyte Growth Factor"/>
    <property type="match status" value="2"/>
</dbReference>
<dbReference type="PANTHER" id="PTHR47327:SF1">
    <property type="entry name" value="RE15579P"/>
    <property type="match status" value="1"/>
</dbReference>
<comment type="caution">
    <text evidence="4">The sequence shown here is derived from an EMBL/GenBank/DDBJ whole genome shotgun (WGS) entry which is preliminary data.</text>
</comment>
<dbReference type="SMART" id="SM00473">
    <property type="entry name" value="PAN_AP"/>
    <property type="match status" value="2"/>
</dbReference>
<dbReference type="InterPro" id="IPR052774">
    <property type="entry name" value="Celegans_DevNeuronal_Protein"/>
</dbReference>
<reference evidence="4" key="1">
    <citation type="submission" date="2020-09" db="EMBL/GenBank/DDBJ databases">
        <authorList>
            <person name="Kikuchi T."/>
        </authorList>
    </citation>
    <scope>NUCLEOTIDE SEQUENCE</scope>
    <source>
        <strain evidence="4">SH1</strain>
    </source>
</reference>
<proteinExistence type="predicted"/>
<dbReference type="InterPro" id="IPR003609">
    <property type="entry name" value="Pan_app"/>
</dbReference>
<feature type="domain" description="Apple" evidence="3">
    <location>
        <begin position="138"/>
        <end position="221"/>
    </location>
</feature>
<sequence>MRTMGLLMRWTILGAILIVQVLSRPQSDTKEEHPADDLKCPEERTAYFVTPHVSPLASYSFRVDEIELEKCQEWCSKNLNPQEQPATCASFTYNNETKQCKLYPEKTFPDGLLERRDTKKPKFLYEKYCLPEPLSQNCAKVHFRRVDEKILKGYAQATAMVRTLGDCMSQCIKENDFQCKSAMFFYEEGECITNLESDDVSSEGLVEPEDDDRAIFIQNDCYFKDHKKEDSKSESKDEASKAGEAKDSEAKKAEATQKQVSGATDRTSEVQEQASEDHKASESTQTASESTKLSMLEKVTVDESTKPVHEEVATQSAPREDKNSKESTTQRIETVNIQTAAPVDNEDAGKHLEIVDQDIPSEGGIEKVDKHPELYGAKILQPSEQEGSLFTNQESEAKPAKIGAPDSTKKLKINALHTEPFRSVAPSPLNAPAPPPLNDETLYFTAWSTWTPCKMSGEKRVRRRKCLDLKKCRGSLTQIENCPAELIKEVEDISPLDITADDAFQNGPTPPTRQLLPVGVARVGGQEGAPPAILPPKLSNERTESLPDGAPGRPDDVWSAWLGVCQQFASSQPCKNGHMIGFESRECIAKDPTSCQGPFFRYCMLPC</sequence>
<dbReference type="EMBL" id="CAJFCW020000003">
    <property type="protein sequence ID" value="CAG9102193.1"/>
    <property type="molecule type" value="Genomic_DNA"/>
</dbReference>
<feature type="compositionally biased region" description="Low complexity" evidence="1">
    <location>
        <begin position="282"/>
        <end position="291"/>
    </location>
</feature>
<keyword evidence="2" id="KW-0732">Signal</keyword>
<evidence type="ECO:0000256" key="2">
    <source>
        <dbReference type="SAM" id="SignalP"/>
    </source>
</evidence>
<feature type="domain" description="Apple" evidence="3">
    <location>
        <begin position="40"/>
        <end position="129"/>
    </location>
</feature>
<dbReference type="PROSITE" id="PS50948">
    <property type="entry name" value="PAN"/>
    <property type="match status" value="2"/>
</dbReference>
<accession>A0A811KFM9</accession>
<gene>
    <name evidence="4" type="ORF">BOKJ2_LOCUS5451</name>
</gene>
<organism evidence="4 5">
    <name type="scientific">Bursaphelenchus okinawaensis</name>
    <dbReference type="NCBI Taxonomy" id="465554"/>
    <lineage>
        <taxon>Eukaryota</taxon>
        <taxon>Metazoa</taxon>
        <taxon>Ecdysozoa</taxon>
        <taxon>Nematoda</taxon>
        <taxon>Chromadorea</taxon>
        <taxon>Rhabditida</taxon>
        <taxon>Tylenchina</taxon>
        <taxon>Tylenchomorpha</taxon>
        <taxon>Aphelenchoidea</taxon>
        <taxon>Aphelenchoididae</taxon>
        <taxon>Bursaphelenchus</taxon>
    </lineage>
</organism>
<feature type="compositionally biased region" description="Basic and acidic residues" evidence="1">
    <location>
        <begin position="299"/>
        <end position="325"/>
    </location>
</feature>
<feature type="chain" id="PRO_5036408326" description="Apple domain-containing protein" evidence="2">
    <location>
        <begin position="24"/>
        <end position="607"/>
    </location>
</feature>
<dbReference type="EMBL" id="CAJFDH010000003">
    <property type="protein sequence ID" value="CAD5214155.1"/>
    <property type="molecule type" value="Genomic_DNA"/>
</dbReference>
<dbReference type="GO" id="GO:0009653">
    <property type="term" value="P:anatomical structure morphogenesis"/>
    <property type="evidence" value="ECO:0007669"/>
    <property type="project" value="TreeGrafter"/>
</dbReference>
<name>A0A811KFM9_9BILA</name>
<feature type="compositionally biased region" description="Basic and acidic residues" evidence="1">
    <location>
        <begin position="227"/>
        <end position="255"/>
    </location>
</feature>
<evidence type="ECO:0000259" key="3">
    <source>
        <dbReference type="PROSITE" id="PS50948"/>
    </source>
</evidence>
<feature type="compositionally biased region" description="Polar residues" evidence="1">
    <location>
        <begin position="256"/>
        <end position="273"/>
    </location>
</feature>
<keyword evidence="5" id="KW-1185">Reference proteome</keyword>
<evidence type="ECO:0000256" key="1">
    <source>
        <dbReference type="SAM" id="MobiDB-lite"/>
    </source>
</evidence>
<dbReference type="OrthoDB" id="5867217at2759"/>
<dbReference type="Proteomes" id="UP000783686">
    <property type="component" value="Unassembled WGS sequence"/>
</dbReference>
<feature type="signal peptide" evidence="2">
    <location>
        <begin position="1"/>
        <end position="23"/>
    </location>
</feature>
<dbReference type="Proteomes" id="UP000614601">
    <property type="component" value="Unassembled WGS sequence"/>
</dbReference>
<dbReference type="AlphaFoldDB" id="A0A811KFM9"/>
<evidence type="ECO:0000313" key="5">
    <source>
        <dbReference type="Proteomes" id="UP000614601"/>
    </source>
</evidence>
<dbReference type="SUPFAM" id="SSF57414">
    <property type="entry name" value="Hairpin loop containing domain-like"/>
    <property type="match status" value="2"/>
</dbReference>
<dbReference type="Pfam" id="PF00024">
    <property type="entry name" value="PAN_1"/>
    <property type="match status" value="2"/>
</dbReference>